<gene>
    <name evidence="1" type="ORF">IC235_18280</name>
</gene>
<protein>
    <recommendedName>
        <fullName evidence="3">DUF4105 domain-containing protein</fullName>
    </recommendedName>
</protein>
<proteinExistence type="predicted"/>
<reference evidence="1" key="1">
    <citation type="submission" date="2020-09" db="EMBL/GenBank/DDBJ databases">
        <authorList>
            <person name="Kim M.K."/>
        </authorList>
    </citation>
    <scope>NUCLEOTIDE SEQUENCE</scope>
    <source>
        <strain evidence="1">BT664</strain>
    </source>
</reference>
<evidence type="ECO:0000313" key="1">
    <source>
        <dbReference type="EMBL" id="MBD2769841.1"/>
    </source>
</evidence>
<name>A0A927GL58_9BACT</name>
<dbReference type="PROSITE" id="PS51257">
    <property type="entry name" value="PROKAR_LIPOPROTEIN"/>
    <property type="match status" value="1"/>
</dbReference>
<organism evidence="1 2">
    <name type="scientific">Hymenobacter montanus</name>
    <dbReference type="NCBI Taxonomy" id="2771359"/>
    <lineage>
        <taxon>Bacteria</taxon>
        <taxon>Pseudomonadati</taxon>
        <taxon>Bacteroidota</taxon>
        <taxon>Cytophagia</taxon>
        <taxon>Cytophagales</taxon>
        <taxon>Hymenobacteraceae</taxon>
        <taxon>Hymenobacter</taxon>
    </lineage>
</organism>
<evidence type="ECO:0000313" key="2">
    <source>
        <dbReference type="Proteomes" id="UP000612233"/>
    </source>
</evidence>
<keyword evidence="2" id="KW-1185">Reference proteome</keyword>
<dbReference type="EMBL" id="JACXAD010000024">
    <property type="protein sequence ID" value="MBD2769841.1"/>
    <property type="molecule type" value="Genomic_DNA"/>
</dbReference>
<accession>A0A927GL58</accession>
<sequence>MKNFSLKSVLSLFTFIAVLSGCSKKDVAPQQPEAAVTTQDAVVTSYMVKGYLFVRLPGPFNLGHTGVGYEVREMSGTKVSRTYTYCGGVEGYASLPVIPRGVNNGGWNQFGYTNNATMLRTMRAPYGYTAYKFERAFRTVTLAQIHRAEGIINGFAARGYNVSGNNCMNASYEVLQALGAPGMAWPLTNWAPKDQYSRTVNGWSGSNSL</sequence>
<evidence type="ECO:0008006" key="3">
    <source>
        <dbReference type="Google" id="ProtNLM"/>
    </source>
</evidence>
<dbReference type="Proteomes" id="UP000612233">
    <property type="component" value="Unassembled WGS sequence"/>
</dbReference>
<dbReference type="AlphaFoldDB" id="A0A927GL58"/>
<dbReference type="RefSeq" id="WP_191006653.1">
    <property type="nucleotide sequence ID" value="NZ_JACXAD010000024.1"/>
</dbReference>
<comment type="caution">
    <text evidence="1">The sequence shown here is derived from an EMBL/GenBank/DDBJ whole genome shotgun (WGS) entry which is preliminary data.</text>
</comment>